<keyword evidence="4" id="KW-0720">Serine protease</keyword>
<gene>
    <name evidence="8" type="ORF">PSYICH_LOCUS524</name>
</gene>
<dbReference type="InterPro" id="IPR001254">
    <property type="entry name" value="Trypsin_dom"/>
</dbReference>
<keyword evidence="6" id="KW-0812">Transmembrane</keyword>
<dbReference type="Pfam" id="PF00089">
    <property type="entry name" value="Trypsin"/>
    <property type="match status" value="1"/>
</dbReference>
<comment type="similarity">
    <text evidence="1">Belongs to the peptidase S1 family.</text>
</comment>
<keyword evidence="3" id="KW-0378">Hydrolase</keyword>
<evidence type="ECO:0000256" key="6">
    <source>
        <dbReference type="SAM" id="Phobius"/>
    </source>
</evidence>
<proteinExistence type="inferred from homology"/>
<dbReference type="InterPro" id="IPR050430">
    <property type="entry name" value="Peptidase_S1"/>
</dbReference>
<dbReference type="PANTHER" id="PTHR24276:SF98">
    <property type="entry name" value="FI18310P1-RELATED"/>
    <property type="match status" value="1"/>
</dbReference>
<dbReference type="PRINTS" id="PR00722">
    <property type="entry name" value="CHYMOTRYPSIN"/>
</dbReference>
<keyword evidence="6" id="KW-0472">Membrane</keyword>
<evidence type="ECO:0000256" key="5">
    <source>
        <dbReference type="ARBA" id="ARBA00023157"/>
    </source>
</evidence>
<dbReference type="Proteomes" id="UP001153636">
    <property type="component" value="Chromosome 1"/>
</dbReference>
<keyword evidence="5" id="KW-1015">Disulfide bond</keyword>
<dbReference type="OrthoDB" id="6755574at2759"/>
<dbReference type="InterPro" id="IPR001314">
    <property type="entry name" value="Peptidase_S1A"/>
</dbReference>
<dbReference type="PANTHER" id="PTHR24276">
    <property type="entry name" value="POLYSERASE-RELATED"/>
    <property type="match status" value="1"/>
</dbReference>
<keyword evidence="9" id="KW-1185">Reference proteome</keyword>
<evidence type="ECO:0000259" key="7">
    <source>
        <dbReference type="PROSITE" id="PS50240"/>
    </source>
</evidence>
<dbReference type="AlphaFoldDB" id="A0A9P0G6I0"/>
<keyword evidence="6" id="KW-1133">Transmembrane helix</keyword>
<dbReference type="PROSITE" id="PS50240">
    <property type="entry name" value="TRYPSIN_DOM"/>
    <property type="match status" value="1"/>
</dbReference>
<sequence>MLRRHFEFIAVMMLLIITIVLIVVKYGLLKKVVVKNDYIPLKRVCKRPRTQDDDPCRTQTNALISLRIISPFSSNYCAGSLIAPKWVLSSAHCFKDLDNGPFFAIKSNDAYNKYLTTSLKPSKVQKVFIHPNYTKLDHQNDIALAKLKTGFRGPYIKLNTVKGTVPCEVVTMIGVGRTNLKFSFEKPPKPICVDVSMISIPHCSLQNTIPAELMEGKYCTTTGCYKGDSGGPLLCNDIQVGIVSTDVSVNKPVLHTKVDIYYESFIRPTIKSNPVVKHVNVKKKSIIKKKNNVKRKSNVKQKTVVL</sequence>
<dbReference type="Gene3D" id="2.40.10.10">
    <property type="entry name" value="Trypsin-like serine proteases"/>
    <property type="match status" value="1"/>
</dbReference>
<evidence type="ECO:0000313" key="9">
    <source>
        <dbReference type="Proteomes" id="UP001153636"/>
    </source>
</evidence>
<reference evidence="8" key="1">
    <citation type="submission" date="2022-01" db="EMBL/GenBank/DDBJ databases">
        <authorList>
            <person name="King R."/>
        </authorList>
    </citation>
    <scope>NUCLEOTIDE SEQUENCE</scope>
</reference>
<dbReference type="GO" id="GO:0004252">
    <property type="term" value="F:serine-type endopeptidase activity"/>
    <property type="evidence" value="ECO:0007669"/>
    <property type="project" value="InterPro"/>
</dbReference>
<evidence type="ECO:0000256" key="3">
    <source>
        <dbReference type="ARBA" id="ARBA00022801"/>
    </source>
</evidence>
<accession>A0A9P0G6I0</accession>
<evidence type="ECO:0000256" key="2">
    <source>
        <dbReference type="ARBA" id="ARBA00022670"/>
    </source>
</evidence>
<feature type="domain" description="Peptidase S1" evidence="7">
    <location>
        <begin position="71"/>
        <end position="271"/>
    </location>
</feature>
<organism evidence="8 9">
    <name type="scientific">Psylliodes chrysocephalus</name>
    <dbReference type="NCBI Taxonomy" id="3402493"/>
    <lineage>
        <taxon>Eukaryota</taxon>
        <taxon>Metazoa</taxon>
        <taxon>Ecdysozoa</taxon>
        <taxon>Arthropoda</taxon>
        <taxon>Hexapoda</taxon>
        <taxon>Insecta</taxon>
        <taxon>Pterygota</taxon>
        <taxon>Neoptera</taxon>
        <taxon>Endopterygota</taxon>
        <taxon>Coleoptera</taxon>
        <taxon>Polyphaga</taxon>
        <taxon>Cucujiformia</taxon>
        <taxon>Chrysomeloidea</taxon>
        <taxon>Chrysomelidae</taxon>
        <taxon>Galerucinae</taxon>
        <taxon>Alticini</taxon>
        <taxon>Psylliodes</taxon>
    </lineage>
</organism>
<dbReference type="InterPro" id="IPR043504">
    <property type="entry name" value="Peptidase_S1_PA_chymotrypsin"/>
</dbReference>
<dbReference type="GO" id="GO:0006508">
    <property type="term" value="P:proteolysis"/>
    <property type="evidence" value="ECO:0007669"/>
    <property type="project" value="UniProtKB-KW"/>
</dbReference>
<evidence type="ECO:0000256" key="1">
    <source>
        <dbReference type="ARBA" id="ARBA00007664"/>
    </source>
</evidence>
<dbReference type="SMART" id="SM00020">
    <property type="entry name" value="Tryp_SPc"/>
    <property type="match status" value="1"/>
</dbReference>
<protein>
    <recommendedName>
        <fullName evidence="7">Peptidase S1 domain-containing protein</fullName>
    </recommendedName>
</protein>
<name>A0A9P0G6I0_9CUCU</name>
<evidence type="ECO:0000256" key="4">
    <source>
        <dbReference type="ARBA" id="ARBA00022825"/>
    </source>
</evidence>
<dbReference type="EMBL" id="OV651813">
    <property type="protein sequence ID" value="CAH1098602.1"/>
    <property type="molecule type" value="Genomic_DNA"/>
</dbReference>
<evidence type="ECO:0000313" key="8">
    <source>
        <dbReference type="EMBL" id="CAH1098602.1"/>
    </source>
</evidence>
<keyword evidence="2" id="KW-0645">Protease</keyword>
<dbReference type="InterPro" id="IPR009003">
    <property type="entry name" value="Peptidase_S1_PA"/>
</dbReference>
<dbReference type="SUPFAM" id="SSF50494">
    <property type="entry name" value="Trypsin-like serine proteases"/>
    <property type="match status" value="1"/>
</dbReference>
<feature type="transmembrane region" description="Helical" evidence="6">
    <location>
        <begin position="6"/>
        <end position="28"/>
    </location>
</feature>